<evidence type="ECO:0000313" key="2">
    <source>
        <dbReference type="EMBL" id="TWT66924.1"/>
    </source>
</evidence>
<sequence length="39" mass="3949">MCSAIELIRELSGLALVLSIPAAGAVALALALLAERGDR</sequence>
<keyword evidence="1" id="KW-1133">Transmembrane helix</keyword>
<protein>
    <submittedName>
        <fullName evidence="2">Uncharacterized protein</fullName>
    </submittedName>
</protein>
<dbReference type="AlphaFoldDB" id="A0A5C5XVK0"/>
<keyword evidence="1" id="KW-0472">Membrane</keyword>
<dbReference type="EMBL" id="SJPO01000013">
    <property type="protein sequence ID" value="TWT66924.1"/>
    <property type="molecule type" value="Genomic_DNA"/>
</dbReference>
<accession>A0A5C5XVK0</accession>
<name>A0A5C5XVK0_9BACT</name>
<organism evidence="2 3">
    <name type="scientific">Posidoniimonas polymericola</name>
    <dbReference type="NCBI Taxonomy" id="2528002"/>
    <lineage>
        <taxon>Bacteria</taxon>
        <taxon>Pseudomonadati</taxon>
        <taxon>Planctomycetota</taxon>
        <taxon>Planctomycetia</taxon>
        <taxon>Pirellulales</taxon>
        <taxon>Lacipirellulaceae</taxon>
        <taxon>Posidoniimonas</taxon>
    </lineage>
</organism>
<comment type="caution">
    <text evidence="2">The sequence shown here is derived from an EMBL/GenBank/DDBJ whole genome shotgun (WGS) entry which is preliminary data.</text>
</comment>
<dbReference type="Proteomes" id="UP000318478">
    <property type="component" value="Unassembled WGS sequence"/>
</dbReference>
<keyword evidence="3" id="KW-1185">Reference proteome</keyword>
<evidence type="ECO:0000256" key="1">
    <source>
        <dbReference type="SAM" id="Phobius"/>
    </source>
</evidence>
<evidence type="ECO:0000313" key="3">
    <source>
        <dbReference type="Proteomes" id="UP000318478"/>
    </source>
</evidence>
<keyword evidence="1" id="KW-0812">Transmembrane</keyword>
<proteinExistence type="predicted"/>
<gene>
    <name evidence="2" type="ORF">Pla123a_43530</name>
</gene>
<feature type="transmembrane region" description="Helical" evidence="1">
    <location>
        <begin position="12"/>
        <end position="34"/>
    </location>
</feature>
<reference evidence="2 3" key="1">
    <citation type="submission" date="2019-02" db="EMBL/GenBank/DDBJ databases">
        <title>Deep-cultivation of Planctomycetes and their phenomic and genomic characterization uncovers novel biology.</title>
        <authorList>
            <person name="Wiegand S."/>
            <person name="Jogler M."/>
            <person name="Boedeker C."/>
            <person name="Pinto D."/>
            <person name="Vollmers J."/>
            <person name="Rivas-Marin E."/>
            <person name="Kohn T."/>
            <person name="Peeters S.H."/>
            <person name="Heuer A."/>
            <person name="Rast P."/>
            <person name="Oberbeckmann S."/>
            <person name="Bunk B."/>
            <person name="Jeske O."/>
            <person name="Meyerdierks A."/>
            <person name="Storesund J.E."/>
            <person name="Kallscheuer N."/>
            <person name="Luecker S."/>
            <person name="Lage O.M."/>
            <person name="Pohl T."/>
            <person name="Merkel B.J."/>
            <person name="Hornburger P."/>
            <person name="Mueller R.-W."/>
            <person name="Bruemmer F."/>
            <person name="Labrenz M."/>
            <person name="Spormann A.M."/>
            <person name="Op Den Camp H."/>
            <person name="Overmann J."/>
            <person name="Amann R."/>
            <person name="Jetten M.S.M."/>
            <person name="Mascher T."/>
            <person name="Medema M.H."/>
            <person name="Devos D.P."/>
            <person name="Kaster A.-K."/>
            <person name="Ovreas L."/>
            <person name="Rohde M."/>
            <person name="Galperin M.Y."/>
            <person name="Jogler C."/>
        </authorList>
    </citation>
    <scope>NUCLEOTIDE SEQUENCE [LARGE SCALE GENOMIC DNA]</scope>
    <source>
        <strain evidence="2 3">Pla123a</strain>
    </source>
</reference>